<gene>
    <name evidence="4" type="ORF">QVE165_LOCUS30644</name>
</gene>
<proteinExistence type="predicted"/>
<name>A0A815CPP5_9BILA</name>
<evidence type="ECO:0000313" key="4">
    <source>
        <dbReference type="EMBL" id="CAF1290131.1"/>
    </source>
</evidence>
<feature type="chain" id="PRO_5032743621" description="Metallo-beta-lactamase domain-containing protein" evidence="2">
    <location>
        <begin position="16"/>
        <end position="673"/>
    </location>
</feature>
<evidence type="ECO:0000313" key="5">
    <source>
        <dbReference type="Proteomes" id="UP000663832"/>
    </source>
</evidence>
<feature type="signal peptide" evidence="2">
    <location>
        <begin position="1"/>
        <end position="15"/>
    </location>
</feature>
<dbReference type="AlphaFoldDB" id="A0A815CPP5"/>
<dbReference type="EMBL" id="CAJNOM010000256">
    <property type="protein sequence ID" value="CAF1290131.1"/>
    <property type="molecule type" value="Genomic_DNA"/>
</dbReference>
<dbReference type="InterPro" id="IPR036866">
    <property type="entry name" value="RibonucZ/Hydroxyglut_hydro"/>
</dbReference>
<keyword evidence="2" id="KW-0732">Signal</keyword>
<evidence type="ECO:0000256" key="1">
    <source>
        <dbReference type="SAM" id="Phobius"/>
    </source>
</evidence>
<keyword evidence="1" id="KW-0472">Membrane</keyword>
<keyword evidence="1" id="KW-1133">Transmembrane helix</keyword>
<dbReference type="Pfam" id="PF00753">
    <property type="entry name" value="Lactamase_B"/>
    <property type="match status" value="1"/>
</dbReference>
<sequence length="673" mass="77878">MQFFFLFITIVGINARFDCPNNSLFNRSIQLPTTWLHGSINCFSKDAQQQPDLDIYPINNDTFILRENKCINYEAPFMYLLFGNNTVLLIDSGATVSSTSFPIQQHVENIILQWCIKQKKHRKDIKLIVAHTHNHDDHTAGDKQFQSKPFTIVVGTTVDDVSRFFRLKNWPHSISRYKLSNQRHLAIIPIPGHEKSSIAFYDCITGLLLTGDSFYPGRLYISNFTANVQSILRLTNFIKSNHLNLTGILGTHIEMTKTNHVDYPIGSTYQPNERELNMSLEQLEQLNYELQYQWKNGFHKRHRAYYDAFIIDPEPSELPLLPANKYISNHKFILMPLDTLNHVWISYKPTFLTLIDYQLVFLAQISNSTLLSSSLTERNKYWTIESYQLSLNNLINGNISSFQTKLYIDDNKKYLGNITININQPFLTITQLNSSSNTELYQPLRYISYLLSNSIKSQIHLYLLHQIRISTDFDAIVHVIINPMNCTSDIEENKLNDLLEQNANEWVFPGFNNDVYNRLISGNIRGQLLGDIYLTICTMEIIQEIQCTFISHYQTHLNESYEKNFHYQSENSCPSMHMINREVNTNNRDEDKFFHGFMPVWALTLFGIAIMFAIIFIAGVICHLVGCRKARLDLTDNDHSSNVEQSLLNDNNHLQTTTVSSNKLKQKSKDGLF</sequence>
<feature type="transmembrane region" description="Helical" evidence="1">
    <location>
        <begin position="600"/>
        <end position="625"/>
    </location>
</feature>
<organism evidence="4 5">
    <name type="scientific">Adineta steineri</name>
    <dbReference type="NCBI Taxonomy" id="433720"/>
    <lineage>
        <taxon>Eukaryota</taxon>
        <taxon>Metazoa</taxon>
        <taxon>Spiralia</taxon>
        <taxon>Gnathifera</taxon>
        <taxon>Rotifera</taxon>
        <taxon>Eurotatoria</taxon>
        <taxon>Bdelloidea</taxon>
        <taxon>Adinetida</taxon>
        <taxon>Adinetidae</taxon>
        <taxon>Adineta</taxon>
    </lineage>
</organism>
<reference evidence="4" key="1">
    <citation type="submission" date="2021-02" db="EMBL/GenBank/DDBJ databases">
        <authorList>
            <person name="Nowell W R."/>
        </authorList>
    </citation>
    <scope>NUCLEOTIDE SEQUENCE</scope>
</reference>
<keyword evidence="5" id="KW-1185">Reference proteome</keyword>
<feature type="domain" description="Metallo-beta-lactamase" evidence="3">
    <location>
        <begin position="75"/>
        <end position="252"/>
    </location>
</feature>
<keyword evidence="1" id="KW-0812">Transmembrane</keyword>
<dbReference type="SUPFAM" id="SSF56281">
    <property type="entry name" value="Metallo-hydrolase/oxidoreductase"/>
    <property type="match status" value="1"/>
</dbReference>
<dbReference type="SMART" id="SM00849">
    <property type="entry name" value="Lactamase_B"/>
    <property type="match status" value="1"/>
</dbReference>
<evidence type="ECO:0000259" key="3">
    <source>
        <dbReference type="SMART" id="SM00849"/>
    </source>
</evidence>
<accession>A0A815CPP5</accession>
<protein>
    <recommendedName>
        <fullName evidence="3">Metallo-beta-lactamase domain-containing protein</fullName>
    </recommendedName>
</protein>
<dbReference type="OrthoDB" id="10023422at2759"/>
<dbReference type="Proteomes" id="UP000663832">
    <property type="component" value="Unassembled WGS sequence"/>
</dbReference>
<dbReference type="InterPro" id="IPR001279">
    <property type="entry name" value="Metallo-B-lactamas"/>
</dbReference>
<evidence type="ECO:0000256" key="2">
    <source>
        <dbReference type="SAM" id="SignalP"/>
    </source>
</evidence>
<comment type="caution">
    <text evidence="4">The sequence shown here is derived from an EMBL/GenBank/DDBJ whole genome shotgun (WGS) entry which is preliminary data.</text>
</comment>
<dbReference type="Gene3D" id="3.60.15.10">
    <property type="entry name" value="Ribonuclease Z/Hydroxyacylglutathione hydrolase-like"/>
    <property type="match status" value="1"/>
</dbReference>